<protein>
    <submittedName>
        <fullName evidence="2">Alpha-beta hydrolase superfamily lysophospholipase</fullName>
    </submittedName>
</protein>
<dbReference type="AlphaFoldDB" id="A0A7Z0D3J3"/>
<dbReference type="Pfam" id="PF12697">
    <property type="entry name" value="Abhydrolase_6"/>
    <property type="match status" value="1"/>
</dbReference>
<dbReference type="EMBL" id="JACBZP010000001">
    <property type="protein sequence ID" value="NYI68185.1"/>
    <property type="molecule type" value="Genomic_DNA"/>
</dbReference>
<dbReference type="InterPro" id="IPR000073">
    <property type="entry name" value="AB_hydrolase_1"/>
</dbReference>
<accession>A0A7Z0D3J3</accession>
<evidence type="ECO:0000313" key="3">
    <source>
        <dbReference type="Proteomes" id="UP000539111"/>
    </source>
</evidence>
<evidence type="ECO:0000313" key="2">
    <source>
        <dbReference type="EMBL" id="NYI68185.1"/>
    </source>
</evidence>
<dbReference type="Gene3D" id="3.40.50.1820">
    <property type="entry name" value="alpha/beta hydrolase"/>
    <property type="match status" value="1"/>
</dbReference>
<gene>
    <name evidence="2" type="ORF">BJY26_002491</name>
</gene>
<dbReference type="SUPFAM" id="SSF53474">
    <property type="entry name" value="alpha/beta-Hydrolases"/>
    <property type="match status" value="1"/>
</dbReference>
<sequence>MAMKRTPSKPARTPWVFLGIGAGASLAAVLSAATSGLAAYFARRIVVPERAEEPLEILHVSGFDGEMSILLAADDETMVPGRYGLVFDGGRGHARIGDILEYDPRAGTVLRSVLGVDAGTLRKARRGRWSAAYYRNPDAAGVPSTEITMHSDAGELPAWCIPGNPSAVEGFTDVWAILIHGRGGTRAAGLSAVRPLRRLGITSLAIAYRNDAEVQPPDDSRYGLGDTEWLDVDAAIEYALDHGARRIVLFGWSMGGAIAFQSASRSRFKSAISALVLDAPVVDWFAVLDRQAKINKLPTPVARLSLSMISRPWARWITGLETPLDLHRMDWVTRAAELDKPVLLIHSDDDDFVPSRPSHLLARARSDLVTMPVYDTARHTKEWNVDPERWDDDVARFLSGVLSRPGSRGD</sequence>
<reference evidence="2 3" key="1">
    <citation type="submission" date="2020-07" db="EMBL/GenBank/DDBJ databases">
        <title>Sequencing the genomes of 1000 actinobacteria strains.</title>
        <authorList>
            <person name="Klenk H.-P."/>
        </authorList>
    </citation>
    <scope>NUCLEOTIDE SEQUENCE [LARGE SCALE GENOMIC DNA]</scope>
    <source>
        <strain evidence="2 3">DSM 26341</strain>
    </source>
</reference>
<dbReference type="PANTHER" id="PTHR12277:SF79">
    <property type="entry name" value="XAA-PRO DIPEPTIDYL-PEPTIDASE-RELATED"/>
    <property type="match status" value="1"/>
</dbReference>
<dbReference type="GO" id="GO:0016787">
    <property type="term" value="F:hydrolase activity"/>
    <property type="evidence" value="ECO:0007669"/>
    <property type="project" value="UniProtKB-KW"/>
</dbReference>
<proteinExistence type="predicted"/>
<dbReference type="PANTHER" id="PTHR12277">
    <property type="entry name" value="ALPHA/BETA HYDROLASE DOMAIN-CONTAINING PROTEIN"/>
    <property type="match status" value="1"/>
</dbReference>
<dbReference type="Proteomes" id="UP000539111">
    <property type="component" value="Unassembled WGS sequence"/>
</dbReference>
<comment type="caution">
    <text evidence="2">The sequence shown here is derived from an EMBL/GenBank/DDBJ whole genome shotgun (WGS) entry which is preliminary data.</text>
</comment>
<name>A0A7Z0D3J3_9MICO</name>
<organism evidence="2 3">
    <name type="scientific">Spelaeicoccus albus</name>
    <dbReference type="NCBI Taxonomy" id="1280376"/>
    <lineage>
        <taxon>Bacteria</taxon>
        <taxon>Bacillati</taxon>
        <taxon>Actinomycetota</taxon>
        <taxon>Actinomycetes</taxon>
        <taxon>Micrococcales</taxon>
        <taxon>Brevibacteriaceae</taxon>
        <taxon>Spelaeicoccus</taxon>
    </lineage>
</organism>
<evidence type="ECO:0000259" key="1">
    <source>
        <dbReference type="Pfam" id="PF12697"/>
    </source>
</evidence>
<keyword evidence="3" id="KW-1185">Reference proteome</keyword>
<feature type="domain" description="AB hydrolase-1" evidence="1">
    <location>
        <begin position="177"/>
        <end position="382"/>
    </location>
</feature>
<dbReference type="InterPro" id="IPR029058">
    <property type="entry name" value="AB_hydrolase_fold"/>
</dbReference>
<keyword evidence="2" id="KW-0378">Hydrolase</keyword>